<organism evidence="16 17">
    <name type="scientific">Sinanodonta woodiana</name>
    <name type="common">Chinese pond mussel</name>
    <name type="synonym">Anodonta woodiana</name>
    <dbReference type="NCBI Taxonomy" id="1069815"/>
    <lineage>
        <taxon>Eukaryota</taxon>
        <taxon>Metazoa</taxon>
        <taxon>Spiralia</taxon>
        <taxon>Lophotrochozoa</taxon>
        <taxon>Mollusca</taxon>
        <taxon>Bivalvia</taxon>
        <taxon>Autobranchia</taxon>
        <taxon>Heteroconchia</taxon>
        <taxon>Palaeoheterodonta</taxon>
        <taxon>Unionida</taxon>
        <taxon>Unionoidea</taxon>
        <taxon>Unionidae</taxon>
        <taxon>Unioninae</taxon>
        <taxon>Sinanodonta</taxon>
    </lineage>
</organism>
<dbReference type="InterPro" id="IPR024945">
    <property type="entry name" value="Spt5_C_dom"/>
</dbReference>
<evidence type="ECO:0000256" key="4">
    <source>
        <dbReference type="ARBA" id="ARBA00022491"/>
    </source>
</evidence>
<evidence type="ECO:0000256" key="10">
    <source>
        <dbReference type="ARBA" id="ARBA00023242"/>
    </source>
</evidence>
<feature type="domain" description="KOW" evidence="14">
    <location>
        <begin position="444"/>
        <end position="471"/>
    </location>
</feature>
<dbReference type="Pfam" id="PF23037">
    <property type="entry name" value="KOWx_SPT5"/>
    <property type="match status" value="1"/>
</dbReference>
<keyword evidence="4" id="KW-0678">Repressor</keyword>
<dbReference type="GO" id="GO:0005634">
    <property type="term" value="C:nucleus"/>
    <property type="evidence" value="ECO:0007669"/>
    <property type="project" value="UniProtKB-SubCell"/>
</dbReference>
<feature type="domain" description="KOW" evidence="14">
    <location>
        <begin position="496"/>
        <end position="523"/>
    </location>
</feature>
<dbReference type="CDD" id="cd06084">
    <property type="entry name" value="KOW_Spt5_4"/>
    <property type="match status" value="1"/>
</dbReference>
<dbReference type="InterPro" id="IPR039659">
    <property type="entry name" value="SPT5"/>
</dbReference>
<evidence type="ECO:0000256" key="8">
    <source>
        <dbReference type="ARBA" id="ARBA00023159"/>
    </source>
</evidence>
<keyword evidence="9 11" id="KW-0804">Transcription</keyword>
<keyword evidence="17" id="KW-1185">Reference proteome</keyword>
<dbReference type="Pfam" id="PF23287">
    <property type="entry name" value="KOW7_SPT5"/>
    <property type="match status" value="1"/>
</dbReference>
<dbReference type="Gene3D" id="2.30.30.30">
    <property type="match status" value="3"/>
</dbReference>
<dbReference type="Gene3D" id="3.30.70.940">
    <property type="entry name" value="NusG, N-terminal domain"/>
    <property type="match status" value="1"/>
</dbReference>
<dbReference type="CDD" id="cd06086">
    <property type="entry name" value="KOW_Spt5_6"/>
    <property type="match status" value="1"/>
</dbReference>
<dbReference type="Pfam" id="PF03439">
    <property type="entry name" value="Spt5-NGN"/>
    <property type="match status" value="1"/>
</dbReference>
<keyword evidence="5" id="KW-0597">Phosphoprotein</keyword>
<dbReference type="Proteomes" id="UP001634394">
    <property type="component" value="Unassembled WGS sequence"/>
</dbReference>
<evidence type="ECO:0000256" key="2">
    <source>
        <dbReference type="ARBA" id="ARBA00006956"/>
    </source>
</evidence>
<feature type="domain" description="KOW" evidence="14">
    <location>
        <begin position="719"/>
        <end position="746"/>
    </location>
</feature>
<dbReference type="FunFam" id="2.30.30.30:FF:000016">
    <property type="entry name" value="Transcription elongation factor SPT5"/>
    <property type="match status" value="1"/>
</dbReference>
<dbReference type="SMART" id="SM01104">
    <property type="entry name" value="CTD"/>
    <property type="match status" value="1"/>
</dbReference>
<feature type="compositionally biased region" description="Polar residues" evidence="12">
    <location>
        <begin position="772"/>
        <end position="793"/>
    </location>
</feature>
<dbReference type="InterPro" id="IPR014722">
    <property type="entry name" value="Rib_uL2_dom2"/>
</dbReference>
<comment type="caution">
    <text evidence="16">The sequence shown here is derived from an EMBL/GenBank/DDBJ whole genome shotgun (WGS) entry which is preliminary data.</text>
</comment>
<accession>A0ABD3TYH0</accession>
<dbReference type="InterPro" id="IPR041975">
    <property type="entry name" value="KOW_Spt5_2"/>
</dbReference>
<dbReference type="InterPro" id="IPR057936">
    <property type="entry name" value="KOWx_Spt5"/>
</dbReference>
<evidence type="ECO:0000259" key="13">
    <source>
        <dbReference type="SMART" id="SM00738"/>
    </source>
</evidence>
<evidence type="ECO:0000256" key="3">
    <source>
        <dbReference type="ARBA" id="ARBA00020181"/>
    </source>
</evidence>
<gene>
    <name evidence="16" type="ORF">ACJMK2_020244</name>
</gene>
<dbReference type="Pfam" id="PF23288">
    <property type="entry name" value="KOW6_SPT5"/>
    <property type="match status" value="1"/>
</dbReference>
<dbReference type="InterPro" id="IPR036735">
    <property type="entry name" value="NGN_dom_sf"/>
</dbReference>
<dbReference type="CDD" id="cd09888">
    <property type="entry name" value="NGN_Euk"/>
    <property type="match status" value="1"/>
</dbReference>
<feature type="region of interest" description="Disordered" evidence="12">
    <location>
        <begin position="1"/>
        <end position="118"/>
    </location>
</feature>
<dbReference type="InterPro" id="IPR017071">
    <property type="entry name" value="TF_Spt5_eukaryote"/>
</dbReference>
<feature type="domain" description="Spt5 C-terminal" evidence="15">
    <location>
        <begin position="788"/>
        <end position="924"/>
    </location>
</feature>
<dbReference type="InterPro" id="IPR005824">
    <property type="entry name" value="KOW"/>
</dbReference>
<dbReference type="InterPro" id="IPR041980">
    <property type="entry name" value="KOW_Spt5_6_metazoa"/>
</dbReference>
<dbReference type="SMART" id="SM00738">
    <property type="entry name" value="NGN"/>
    <property type="match status" value="1"/>
</dbReference>
<comment type="similarity">
    <text evidence="2 11">Belongs to the SPT5 family.</text>
</comment>
<keyword evidence="7" id="KW-0805">Transcription regulation</keyword>
<evidence type="ECO:0000256" key="5">
    <source>
        <dbReference type="ARBA" id="ARBA00022553"/>
    </source>
</evidence>
<keyword evidence="10 11" id="KW-0539">Nucleus</keyword>
<name>A0ABD3TYH0_SINWO</name>
<dbReference type="InterPro" id="IPR041977">
    <property type="entry name" value="KOW_Spt5_4"/>
</dbReference>
<dbReference type="Pfam" id="PF23284">
    <property type="entry name" value="KOW2_Spt5"/>
    <property type="match status" value="1"/>
</dbReference>
<comment type="subcellular location">
    <subcellularLocation>
        <location evidence="1 11">Nucleus</location>
    </subcellularLocation>
</comment>
<dbReference type="Pfam" id="PF23291">
    <property type="entry name" value="KOW4_SPT5"/>
    <property type="match status" value="1"/>
</dbReference>
<evidence type="ECO:0000256" key="12">
    <source>
        <dbReference type="SAM" id="MobiDB-lite"/>
    </source>
</evidence>
<dbReference type="CDD" id="cd06083">
    <property type="entry name" value="KOW_Spt5_3"/>
    <property type="match status" value="1"/>
</dbReference>
<evidence type="ECO:0000313" key="16">
    <source>
        <dbReference type="EMBL" id="KAL3842204.1"/>
    </source>
</evidence>
<dbReference type="InterPro" id="IPR006645">
    <property type="entry name" value="NGN-like_dom"/>
</dbReference>
<dbReference type="EMBL" id="JBJQND010000017">
    <property type="protein sequence ID" value="KAL3842204.1"/>
    <property type="molecule type" value="Genomic_DNA"/>
</dbReference>
<feature type="domain" description="KOW" evidence="14">
    <location>
        <begin position="296"/>
        <end position="323"/>
    </location>
</feature>
<evidence type="ECO:0000256" key="1">
    <source>
        <dbReference type="ARBA" id="ARBA00004123"/>
    </source>
</evidence>
<feature type="compositionally biased region" description="Polar residues" evidence="12">
    <location>
        <begin position="838"/>
        <end position="849"/>
    </location>
</feature>
<protein>
    <recommendedName>
        <fullName evidence="3 11">Transcription elongation factor SPT5</fullName>
    </recommendedName>
</protein>
<dbReference type="SUPFAM" id="SSF50104">
    <property type="entry name" value="Translation proteins SH3-like domain"/>
    <property type="match status" value="1"/>
</dbReference>
<dbReference type="PIRSF" id="PIRSF036945">
    <property type="entry name" value="Spt5"/>
    <property type="match status" value="1"/>
</dbReference>
<dbReference type="Pfam" id="PF11942">
    <property type="entry name" value="Spt5_N"/>
    <property type="match status" value="1"/>
</dbReference>
<dbReference type="CDD" id="cd06081">
    <property type="entry name" value="KOW_Spt5_1"/>
    <property type="match status" value="1"/>
</dbReference>
<evidence type="ECO:0000256" key="9">
    <source>
        <dbReference type="ARBA" id="ARBA00023163"/>
    </source>
</evidence>
<feature type="compositionally biased region" description="Gly residues" evidence="12">
    <location>
        <begin position="704"/>
        <end position="714"/>
    </location>
</feature>
<feature type="compositionally biased region" description="Polar residues" evidence="12">
    <location>
        <begin position="20"/>
        <end position="30"/>
    </location>
</feature>
<dbReference type="CDD" id="cd06082">
    <property type="entry name" value="KOW_Spt5_2"/>
    <property type="match status" value="1"/>
</dbReference>
<dbReference type="FunFam" id="2.30.30.30:FF:000013">
    <property type="entry name" value="Transcription elongation factor SPT5"/>
    <property type="match status" value="1"/>
</dbReference>
<evidence type="ECO:0000256" key="7">
    <source>
        <dbReference type="ARBA" id="ARBA00023015"/>
    </source>
</evidence>
<dbReference type="AlphaFoldDB" id="A0ABD3TYH0"/>
<evidence type="ECO:0000259" key="15">
    <source>
        <dbReference type="SMART" id="SM01104"/>
    </source>
</evidence>
<feature type="compositionally biased region" description="Acidic residues" evidence="12">
    <location>
        <begin position="52"/>
        <end position="89"/>
    </location>
</feature>
<keyword evidence="8" id="KW-0010">Activator</keyword>
<evidence type="ECO:0000256" key="11">
    <source>
        <dbReference type="PIRNR" id="PIRNR036945"/>
    </source>
</evidence>
<reference evidence="16 17" key="1">
    <citation type="submission" date="2024-11" db="EMBL/GenBank/DDBJ databases">
        <title>Chromosome-level genome assembly of the freshwater bivalve Anodonta woodiana.</title>
        <authorList>
            <person name="Chen X."/>
        </authorList>
    </citation>
    <scope>NUCLEOTIDE SEQUENCE [LARGE SCALE GENOMIC DNA]</scope>
    <source>
        <strain evidence="16">MN2024</strain>
        <tissue evidence="16">Gills</tissue>
    </source>
</reference>
<evidence type="ECO:0000259" key="14">
    <source>
        <dbReference type="SMART" id="SM00739"/>
    </source>
</evidence>
<dbReference type="InterPro" id="IPR039385">
    <property type="entry name" value="NGN_Euk"/>
</dbReference>
<feature type="compositionally biased region" description="Acidic residues" evidence="12">
    <location>
        <begin position="107"/>
        <end position="118"/>
    </location>
</feature>
<dbReference type="Pfam" id="PF00467">
    <property type="entry name" value="KOW"/>
    <property type="match status" value="1"/>
</dbReference>
<dbReference type="InterPro" id="IPR022581">
    <property type="entry name" value="Spt5_N"/>
</dbReference>
<feature type="compositionally biased region" description="Low complexity" evidence="12">
    <location>
        <begin position="877"/>
        <end position="921"/>
    </location>
</feature>
<feature type="region of interest" description="Disordered" evidence="12">
    <location>
        <begin position="772"/>
        <end position="939"/>
    </location>
</feature>
<dbReference type="Pfam" id="PF23290">
    <property type="entry name" value="KOW5_SPT5"/>
    <property type="match status" value="1"/>
</dbReference>
<sequence length="1050" mass="116113">MSDSDGSVVSDAESERAETGTESEGEQNGSFDKEEEEEGSSKPSRRSRITSDDEEENDKEGGEEGEEDEDDEEEEDDDEYDEEEDEDNEERGSRKRKKPRYGGFILDEAEVDEDDDEDDVEWEDGAEEIIEGKSTYEGPTARELDDNRRLAGILNSQTEDEIEMYYREKYGDSSTADRFGEGEGMSDEITQQGLLPGVKDPNLWLVRCRIGEERSTTIQLMRKFITYQFTEEPLQIKAVISKESLKGYIYVEAYKQTHVKQAIEGVGNLKMGLWSQQMVPIKEMTDVLKVVKESTVLKAKAWVRLKRGLYKDDLAQVDYVEPAQNMVHLKLIPRIDYTRTRGLLRNMQNEAEKRKKKRRPVQKLFDVDEIKRIGGEVTTDGDFLIFEGNKYSRKGFLFKNFVMSAIIAEGVKPTLAELERFEDQPEGVGMELVPEKSAGEITHNFVPGDVVEVCEGELIHLQGRVISVDGNKITMMPKHEDLTDPLEFPAHELKKHFKMGDHVKVLAGRYEGDTGLIVRVEDNMVVLFSDLTMHELKVLPKDLQLCTDMATGVDSLGQFQFGDLVHLDPQTVGVVVRLEKENFQVLSMHNKVVNVKPQSITRKKDTRNAVALDSENNNIQVRDVVKVIDGPHSGRSGEIKHLYRSFAFIMSRMMTDNGGYFVCRTRHLVLAGGSKTSNAAPMGSSLPFMSPRLASPSHPSSGGTTPGRGRGGGGTRRDRGLIGQTVSIIQGPFKGYIGIVKDATETTARVELHSSCKTISVDLSRLANRTGQRVGSLTVTPGRTPVQGSQTPSYAGGRTPMYGSQTPLHDGSRTPHYGSQTPSYEPGSRTPAGGSSAWDPSNTNTPSRSNDFDFPFDESPSPSDTHSPMGPFTPQTPGSSYSPYGQSPAGYQANSPGMGSSSPSPLGYQPSPSPSGYGYSPMTPGAPFTPQTPGAAMDHSLSDWHTMDIEVKIKETHDDHNLIFQTGIIKSVTGGMSSVYIPNEDKVVNIACEHLEPVQPEKGDRAKVILGEERESTGILLSIDAGEGVIKTESGEIKMLPMRFLCKMVH</sequence>
<evidence type="ECO:0000313" key="17">
    <source>
        <dbReference type="Proteomes" id="UP001634394"/>
    </source>
</evidence>
<dbReference type="InterPro" id="IPR008991">
    <property type="entry name" value="Translation_prot_SH3-like_sf"/>
</dbReference>
<dbReference type="InterPro" id="IPR057934">
    <property type="entry name" value="KOW_Spt5_7"/>
</dbReference>
<dbReference type="InterPro" id="IPR041978">
    <property type="entry name" value="KOW_Spt5_5"/>
</dbReference>
<keyword evidence="6" id="KW-0677">Repeat</keyword>
<dbReference type="CDD" id="cd06085">
    <property type="entry name" value="KOW_Spt5_5"/>
    <property type="match status" value="1"/>
</dbReference>
<feature type="domain" description="KOW" evidence="14">
    <location>
        <begin position="618"/>
        <end position="645"/>
    </location>
</feature>
<dbReference type="InterPro" id="IPR041976">
    <property type="entry name" value="KOW_Spt5_3"/>
</dbReference>
<dbReference type="Pfam" id="PF23042">
    <property type="entry name" value="KOW1_SPT5"/>
    <property type="match status" value="1"/>
</dbReference>
<feature type="region of interest" description="Disordered" evidence="12">
    <location>
        <begin position="681"/>
        <end position="722"/>
    </location>
</feature>
<dbReference type="InterPro" id="IPR041973">
    <property type="entry name" value="KOW_Spt5_1"/>
</dbReference>
<dbReference type="InterPro" id="IPR005100">
    <property type="entry name" value="NGN-domain"/>
</dbReference>
<dbReference type="FunFam" id="3.30.70.940:FF:000003">
    <property type="entry name" value="Transcription elongation factor SPT5"/>
    <property type="match status" value="1"/>
</dbReference>
<feature type="domain" description="KOW" evidence="14">
    <location>
        <begin position="999"/>
        <end position="1026"/>
    </location>
</feature>
<dbReference type="PANTHER" id="PTHR11125:SF7">
    <property type="entry name" value="TRANSCRIPTION ELONGATION FACTOR SPT5"/>
    <property type="match status" value="1"/>
</dbReference>
<dbReference type="PANTHER" id="PTHR11125">
    <property type="entry name" value="SUPPRESSOR OF TY 5"/>
    <property type="match status" value="1"/>
</dbReference>
<dbReference type="SMART" id="SM00739">
    <property type="entry name" value="KOW"/>
    <property type="match status" value="6"/>
</dbReference>
<feature type="domain" description="NusG-like N-terminal" evidence="13">
    <location>
        <begin position="200"/>
        <end position="291"/>
    </location>
</feature>
<evidence type="ECO:0000256" key="6">
    <source>
        <dbReference type="ARBA" id="ARBA00022737"/>
    </source>
</evidence>
<proteinExistence type="inferred from homology"/>